<protein>
    <submittedName>
        <fullName evidence="8">Arylsulfatase</fullName>
    </submittedName>
</protein>
<evidence type="ECO:0000259" key="7">
    <source>
        <dbReference type="Pfam" id="PF00884"/>
    </source>
</evidence>
<dbReference type="RefSeq" id="WP_152575011.1">
    <property type="nucleotide sequence ID" value="NZ_VIKU02000004.1"/>
</dbReference>
<feature type="compositionally biased region" description="Basic and acidic residues" evidence="5">
    <location>
        <begin position="573"/>
        <end position="584"/>
    </location>
</feature>
<comment type="similarity">
    <text evidence="1">Belongs to the sulfatase family.</text>
</comment>
<dbReference type="GO" id="GO:0004065">
    <property type="term" value="F:arylsulfatase activity"/>
    <property type="evidence" value="ECO:0007669"/>
    <property type="project" value="TreeGrafter"/>
</dbReference>
<keyword evidence="2" id="KW-0479">Metal-binding</keyword>
<dbReference type="PANTHER" id="PTHR42693:SF33">
    <property type="entry name" value="ARYLSULFATASE"/>
    <property type="match status" value="1"/>
</dbReference>
<evidence type="ECO:0000256" key="2">
    <source>
        <dbReference type="ARBA" id="ARBA00022723"/>
    </source>
</evidence>
<evidence type="ECO:0000256" key="5">
    <source>
        <dbReference type="SAM" id="MobiDB-lite"/>
    </source>
</evidence>
<feature type="chain" id="PRO_5038042055" evidence="6">
    <location>
        <begin position="24"/>
        <end position="584"/>
    </location>
</feature>
<proteinExistence type="inferred from homology"/>
<dbReference type="GO" id="GO:0046872">
    <property type="term" value="F:metal ion binding"/>
    <property type="evidence" value="ECO:0007669"/>
    <property type="project" value="UniProtKB-KW"/>
</dbReference>
<evidence type="ECO:0000313" key="9">
    <source>
        <dbReference type="Proteomes" id="UP000707206"/>
    </source>
</evidence>
<dbReference type="PROSITE" id="PS00149">
    <property type="entry name" value="SULFATASE_2"/>
    <property type="match status" value="1"/>
</dbReference>
<reference evidence="8" key="2">
    <citation type="submission" date="2020-03" db="EMBL/GenBank/DDBJ databases">
        <title>Flavobacteriaceae bacterium strain TP-CH-4, a member of the family Flavobacteriaceae isolated from a deep-sea seamount.</title>
        <authorList>
            <person name="Zhang D.-C."/>
        </authorList>
    </citation>
    <scope>NUCLEOTIDE SEQUENCE</scope>
    <source>
        <strain evidence="8">TP-CH-4</strain>
    </source>
</reference>
<dbReference type="PROSITE" id="PS00523">
    <property type="entry name" value="SULFATASE_1"/>
    <property type="match status" value="1"/>
</dbReference>
<feature type="region of interest" description="Disordered" evidence="5">
    <location>
        <begin position="558"/>
        <end position="584"/>
    </location>
</feature>
<dbReference type="CDD" id="cd16025">
    <property type="entry name" value="PAS_like"/>
    <property type="match status" value="1"/>
</dbReference>
<dbReference type="PANTHER" id="PTHR42693">
    <property type="entry name" value="ARYLSULFATASE FAMILY MEMBER"/>
    <property type="match status" value="1"/>
</dbReference>
<dbReference type="SUPFAM" id="SSF53649">
    <property type="entry name" value="Alkaline phosphatase-like"/>
    <property type="match status" value="1"/>
</dbReference>
<name>A0A967E6H0_9FLAO</name>
<feature type="signal peptide" evidence="6">
    <location>
        <begin position="1"/>
        <end position="23"/>
    </location>
</feature>
<organism evidence="8 9">
    <name type="scientific">Pelagihabitans pacificus</name>
    <dbReference type="NCBI Taxonomy" id="2696054"/>
    <lineage>
        <taxon>Bacteria</taxon>
        <taxon>Pseudomonadati</taxon>
        <taxon>Bacteroidota</taxon>
        <taxon>Flavobacteriia</taxon>
        <taxon>Flavobacteriales</taxon>
        <taxon>Flavobacteriaceae</taxon>
        <taxon>Pelagihabitans</taxon>
    </lineage>
</organism>
<gene>
    <name evidence="8" type="ORF">FK220_014245</name>
</gene>
<dbReference type="AlphaFoldDB" id="A0A967E6H0"/>
<dbReference type="Gene3D" id="3.30.1120.10">
    <property type="match status" value="1"/>
</dbReference>
<evidence type="ECO:0000313" key="8">
    <source>
        <dbReference type="EMBL" id="NHF60512.1"/>
    </source>
</evidence>
<evidence type="ECO:0000256" key="4">
    <source>
        <dbReference type="ARBA" id="ARBA00022837"/>
    </source>
</evidence>
<keyword evidence="9" id="KW-1185">Reference proteome</keyword>
<dbReference type="InterPro" id="IPR050738">
    <property type="entry name" value="Sulfatase"/>
</dbReference>
<evidence type="ECO:0000256" key="6">
    <source>
        <dbReference type="SAM" id="SignalP"/>
    </source>
</evidence>
<evidence type="ECO:0000256" key="3">
    <source>
        <dbReference type="ARBA" id="ARBA00022801"/>
    </source>
</evidence>
<feature type="domain" description="Sulfatase N-terminal" evidence="7">
    <location>
        <begin position="31"/>
        <end position="443"/>
    </location>
</feature>
<accession>A0A967E6H0</accession>
<evidence type="ECO:0000256" key="1">
    <source>
        <dbReference type="ARBA" id="ARBA00008779"/>
    </source>
</evidence>
<comment type="caution">
    <text evidence="8">The sequence shown here is derived from an EMBL/GenBank/DDBJ whole genome shotgun (WGS) entry which is preliminary data.</text>
</comment>
<dbReference type="Pfam" id="PF00884">
    <property type="entry name" value="Sulfatase"/>
    <property type="match status" value="1"/>
</dbReference>
<reference evidence="8" key="1">
    <citation type="submission" date="2019-07" db="EMBL/GenBank/DDBJ databases">
        <authorList>
            <person name="De-Chao Zhang Q."/>
        </authorList>
    </citation>
    <scope>NUCLEOTIDE SEQUENCE</scope>
    <source>
        <strain evidence="8">TP-CH-4</strain>
    </source>
</reference>
<keyword evidence="3" id="KW-0378">Hydrolase</keyword>
<keyword evidence="4" id="KW-0106">Calcium</keyword>
<dbReference type="InterPro" id="IPR017850">
    <property type="entry name" value="Alkaline_phosphatase_core_sf"/>
</dbReference>
<dbReference type="Proteomes" id="UP000707206">
    <property type="component" value="Unassembled WGS sequence"/>
</dbReference>
<dbReference type="InterPro" id="IPR000917">
    <property type="entry name" value="Sulfatase_N"/>
</dbReference>
<dbReference type="Gene3D" id="3.40.720.10">
    <property type="entry name" value="Alkaline Phosphatase, subunit A"/>
    <property type="match status" value="1"/>
</dbReference>
<dbReference type="InterPro" id="IPR024607">
    <property type="entry name" value="Sulfatase_CS"/>
</dbReference>
<keyword evidence="6" id="KW-0732">Signal</keyword>
<dbReference type="EMBL" id="VIKU02000004">
    <property type="protein sequence ID" value="NHF60512.1"/>
    <property type="molecule type" value="Genomic_DNA"/>
</dbReference>
<sequence length="584" mass="66325">MKTVRYYQILFAFFGLCINSLLAQDATKERPNFIVIVADDMGFSDMGAFGGEINTPNLDKLALEGVRYTNFYVAPTCSPTRSMLLTGIDNHLVGLGNMYEYPAPNQLNEKGYEGYLTKDVPTISEILKNNGYHTYMAGKWHLGKDSEHIPAAQGFERSFSMLSGSGSYFSFNGPDEDATPNHFNEDGIYLNKLPKNYYATSTFTNKIISYIDENKNDGKPFFAYLAHQAPHDPLMAPEKYLRKYKGVFDKGWDVLRDDRLKKMVELGILSEKTEMGERLWYVPGFDKLKPLTQVVTARKMEVYAAVLDYMDMEIGRLMKYLKDNDLRKNTYIVFFSDNGPDVNDKSSTYRKYPATAAANWMAKTYRHGFENWGRAESFTAYGPSWAQVSTAPFYGFKYTTYEGGIRSPLIVVTPDKKGAGQINTEGIMHVKDIAPTFLELAGIEQPKIYKGVKVLPMQGKSWVQTIRGENTSPRTETDYLGTELWNAKSIRKGKWKIVNVPVPIGTGEWQLYDIENDPGERADLAEQNPEKLEELINDWNSYMEENNVILPNRTTYDGMADKLPPRPPVYDPDFGRGSEKIEDN</sequence>